<dbReference type="PROSITE" id="PS50835">
    <property type="entry name" value="IG_LIKE"/>
    <property type="match status" value="1"/>
</dbReference>
<protein>
    <recommendedName>
        <fullName evidence="4">Ig-like domain-containing protein</fullName>
    </recommendedName>
</protein>
<dbReference type="InterPro" id="IPR036179">
    <property type="entry name" value="Ig-like_dom_sf"/>
</dbReference>
<evidence type="ECO:0000259" key="4">
    <source>
        <dbReference type="PROSITE" id="PS50835"/>
    </source>
</evidence>
<dbReference type="InterPro" id="IPR013783">
    <property type="entry name" value="Ig-like_fold"/>
</dbReference>
<dbReference type="Pfam" id="PF13765">
    <property type="entry name" value="PRY"/>
    <property type="match status" value="1"/>
</dbReference>
<dbReference type="GO" id="GO:0008270">
    <property type="term" value="F:zinc ion binding"/>
    <property type="evidence" value="ECO:0007669"/>
    <property type="project" value="UniProtKB-KW"/>
</dbReference>
<keyword evidence="3" id="KW-0862">Zinc</keyword>
<dbReference type="AlphaFoldDB" id="A0A3Q0SSC7"/>
<dbReference type="Ensembl" id="ENSACIT00000025238.1">
    <property type="protein sequence ID" value="ENSACIP00000024593.1"/>
    <property type="gene ID" value="ENSACIG00000019056.1"/>
</dbReference>
<reference evidence="5" key="2">
    <citation type="submission" date="2025-09" db="UniProtKB">
        <authorList>
            <consortium name="Ensembl"/>
        </authorList>
    </citation>
    <scope>IDENTIFICATION</scope>
</reference>
<evidence type="ECO:0000313" key="6">
    <source>
        <dbReference type="Proteomes" id="UP000261340"/>
    </source>
</evidence>
<dbReference type="SUPFAM" id="SSF48726">
    <property type="entry name" value="Immunoglobulin"/>
    <property type="match status" value="1"/>
</dbReference>
<dbReference type="PANTHER" id="PTHR25465">
    <property type="entry name" value="B-BOX DOMAIN CONTAINING"/>
    <property type="match status" value="1"/>
</dbReference>
<dbReference type="Pfam" id="PF07686">
    <property type="entry name" value="V-set"/>
    <property type="match status" value="1"/>
</dbReference>
<dbReference type="InterPro" id="IPR051051">
    <property type="entry name" value="E3_ubiq-ligase_TRIM/RNF"/>
</dbReference>
<reference evidence="5" key="1">
    <citation type="submission" date="2025-08" db="UniProtKB">
        <authorList>
            <consortium name="Ensembl"/>
        </authorList>
    </citation>
    <scope>IDENTIFICATION</scope>
</reference>
<keyword evidence="6" id="KW-1185">Reference proteome</keyword>
<dbReference type="SUPFAM" id="SSF49899">
    <property type="entry name" value="Concanavalin A-like lectins/glucanases"/>
    <property type="match status" value="1"/>
</dbReference>
<name>A0A3Q0SSC7_AMPCI</name>
<dbReference type="SMART" id="SM00589">
    <property type="entry name" value="PRY"/>
    <property type="match status" value="1"/>
</dbReference>
<dbReference type="InterPro" id="IPR013106">
    <property type="entry name" value="Ig_V-set"/>
</dbReference>
<proteinExistence type="predicted"/>
<evidence type="ECO:0000256" key="1">
    <source>
        <dbReference type="ARBA" id="ARBA00022723"/>
    </source>
</evidence>
<dbReference type="InterPro" id="IPR007110">
    <property type="entry name" value="Ig-like_dom"/>
</dbReference>
<keyword evidence="1" id="KW-0479">Metal-binding</keyword>
<accession>A0A3Q0SSC7</accession>
<sequence>MTLISVPFCQVEVEKGVESVQLPFKTTENLSEDIKVEWERDEPKPLMKVHVYRQGFDRPEEQDQDYRGRTEMHKDLLGAGDLSLTLKQPTQRDSGRYICHVWMNERFFRCKTVELKVKAAYICEFTLDPNTAHKFLKLSESSKKVTDLRKEHPYPDHPERFDNWPQVLCENAVTGCCYWEVKWGGKVYCYRVVGRNGDTDTSNRTPTSPPPPPPLSLTEVSSDTLIHLHTFTTTFTEPLYPGFGYGVKFNSSAFLCTL</sequence>
<dbReference type="InterPro" id="IPR043136">
    <property type="entry name" value="B30.2/SPRY_sf"/>
</dbReference>
<evidence type="ECO:0000313" key="5">
    <source>
        <dbReference type="Ensembl" id="ENSACIP00000024593.1"/>
    </source>
</evidence>
<evidence type="ECO:0000256" key="3">
    <source>
        <dbReference type="ARBA" id="ARBA00022833"/>
    </source>
</evidence>
<dbReference type="InterPro" id="IPR013320">
    <property type="entry name" value="ConA-like_dom_sf"/>
</dbReference>
<feature type="domain" description="Ig-like" evidence="4">
    <location>
        <begin position="1"/>
        <end position="101"/>
    </location>
</feature>
<dbReference type="Proteomes" id="UP000261340">
    <property type="component" value="Unplaced"/>
</dbReference>
<dbReference type="Gene3D" id="2.60.40.10">
    <property type="entry name" value="Immunoglobulins"/>
    <property type="match status" value="1"/>
</dbReference>
<dbReference type="PANTHER" id="PTHR25465:SF5">
    <property type="entry name" value="E3 UBIQUITIN_ISG15 LIGASE TRIM25-RELATED"/>
    <property type="match status" value="1"/>
</dbReference>
<evidence type="ECO:0000256" key="2">
    <source>
        <dbReference type="ARBA" id="ARBA00022771"/>
    </source>
</evidence>
<dbReference type="InterPro" id="IPR006574">
    <property type="entry name" value="PRY"/>
</dbReference>
<organism evidence="5 6">
    <name type="scientific">Amphilophus citrinellus</name>
    <name type="common">Midas cichlid</name>
    <name type="synonym">Cichlasoma citrinellum</name>
    <dbReference type="NCBI Taxonomy" id="61819"/>
    <lineage>
        <taxon>Eukaryota</taxon>
        <taxon>Metazoa</taxon>
        <taxon>Chordata</taxon>
        <taxon>Craniata</taxon>
        <taxon>Vertebrata</taxon>
        <taxon>Euteleostomi</taxon>
        <taxon>Actinopterygii</taxon>
        <taxon>Neopterygii</taxon>
        <taxon>Teleostei</taxon>
        <taxon>Neoteleostei</taxon>
        <taxon>Acanthomorphata</taxon>
        <taxon>Ovalentaria</taxon>
        <taxon>Cichlomorphae</taxon>
        <taxon>Cichliformes</taxon>
        <taxon>Cichlidae</taxon>
        <taxon>New World cichlids</taxon>
        <taxon>Cichlasomatinae</taxon>
        <taxon>Heroini</taxon>
        <taxon>Amphilophus</taxon>
    </lineage>
</organism>
<dbReference type="Gene3D" id="2.60.120.920">
    <property type="match status" value="2"/>
</dbReference>
<dbReference type="GeneTree" id="ENSGT01150000286922"/>
<keyword evidence="2" id="KW-0863">Zinc-finger</keyword>